<dbReference type="PROSITE" id="PS00041">
    <property type="entry name" value="HTH_ARAC_FAMILY_1"/>
    <property type="match status" value="1"/>
</dbReference>
<dbReference type="Gene3D" id="1.10.10.60">
    <property type="entry name" value="Homeodomain-like"/>
    <property type="match status" value="1"/>
</dbReference>
<feature type="domain" description="HTH araC/xylS-type" evidence="8">
    <location>
        <begin position="216"/>
        <end position="313"/>
    </location>
</feature>
<dbReference type="PROSITE" id="PS01124">
    <property type="entry name" value="HTH_ARAC_FAMILY_2"/>
    <property type="match status" value="1"/>
</dbReference>
<accession>A0A7H8NAB9</accession>
<dbReference type="Pfam" id="PF02311">
    <property type="entry name" value="AraC_binding"/>
    <property type="match status" value="1"/>
</dbReference>
<proteinExistence type="predicted"/>
<dbReference type="SUPFAM" id="SSF51215">
    <property type="entry name" value="Regulatory protein AraC"/>
    <property type="match status" value="1"/>
</dbReference>
<keyword evidence="10" id="KW-1185">Reference proteome</keyword>
<dbReference type="Pfam" id="PF12833">
    <property type="entry name" value="HTH_18"/>
    <property type="match status" value="1"/>
</dbReference>
<dbReference type="PANTHER" id="PTHR11019:SF199">
    <property type="entry name" value="HTH-TYPE TRANSCRIPTIONAL REGULATOR NIMR"/>
    <property type="match status" value="1"/>
</dbReference>
<dbReference type="SMART" id="SM00342">
    <property type="entry name" value="HTH_ARAC"/>
    <property type="match status" value="1"/>
</dbReference>
<dbReference type="SUPFAM" id="SSF46689">
    <property type="entry name" value="Homeodomain-like"/>
    <property type="match status" value="2"/>
</dbReference>
<dbReference type="InterPro" id="IPR018060">
    <property type="entry name" value="HTH_AraC"/>
</dbReference>
<evidence type="ECO:0000256" key="2">
    <source>
        <dbReference type="ARBA" id="ARBA00023015"/>
    </source>
</evidence>
<feature type="compositionally biased region" description="Low complexity" evidence="7">
    <location>
        <begin position="32"/>
        <end position="56"/>
    </location>
</feature>
<dbReference type="Proteomes" id="UP000509303">
    <property type="component" value="Chromosome"/>
</dbReference>
<dbReference type="FunFam" id="1.10.10.60:FF:000132">
    <property type="entry name" value="AraC family transcriptional regulator"/>
    <property type="match status" value="1"/>
</dbReference>
<feature type="compositionally biased region" description="Pro residues" evidence="7">
    <location>
        <begin position="7"/>
        <end position="20"/>
    </location>
</feature>
<evidence type="ECO:0000259" key="8">
    <source>
        <dbReference type="PROSITE" id="PS01124"/>
    </source>
</evidence>
<evidence type="ECO:0000256" key="1">
    <source>
        <dbReference type="ARBA" id="ARBA00022491"/>
    </source>
</evidence>
<keyword evidence="1" id="KW-0678">Repressor</keyword>
<reference evidence="9 10" key="1">
    <citation type="submission" date="2020-06" db="EMBL/GenBank/DDBJ databases">
        <title>Genome mining for natural products.</title>
        <authorList>
            <person name="Zhang B."/>
            <person name="Shi J."/>
            <person name="Ge H."/>
        </authorList>
    </citation>
    <scope>NUCLEOTIDE SEQUENCE [LARGE SCALE GENOMIC DNA]</scope>
    <source>
        <strain evidence="9 10">NA00687</strain>
    </source>
</reference>
<dbReference type="GO" id="GO:0043565">
    <property type="term" value="F:sequence-specific DNA binding"/>
    <property type="evidence" value="ECO:0007669"/>
    <property type="project" value="InterPro"/>
</dbReference>
<keyword evidence="2" id="KW-0805">Transcription regulation</keyword>
<name>A0A7H8NAB9_9ACTN</name>
<dbReference type="EMBL" id="CP054929">
    <property type="protein sequence ID" value="QKW51381.1"/>
    <property type="molecule type" value="Genomic_DNA"/>
</dbReference>
<dbReference type="PANTHER" id="PTHR11019">
    <property type="entry name" value="HTH-TYPE TRANSCRIPTIONAL REGULATOR NIMR"/>
    <property type="match status" value="1"/>
</dbReference>
<dbReference type="GO" id="GO:0003700">
    <property type="term" value="F:DNA-binding transcription factor activity"/>
    <property type="evidence" value="ECO:0007669"/>
    <property type="project" value="InterPro"/>
</dbReference>
<feature type="region of interest" description="Disordered" evidence="7">
    <location>
        <begin position="1"/>
        <end position="57"/>
    </location>
</feature>
<evidence type="ECO:0000256" key="3">
    <source>
        <dbReference type="ARBA" id="ARBA00023125"/>
    </source>
</evidence>
<organism evidence="9 10">
    <name type="scientific">Streptomyces buecherae</name>
    <dbReference type="NCBI Taxonomy" id="2763006"/>
    <lineage>
        <taxon>Bacteria</taxon>
        <taxon>Bacillati</taxon>
        <taxon>Actinomycetota</taxon>
        <taxon>Actinomycetes</taxon>
        <taxon>Kitasatosporales</taxon>
        <taxon>Streptomycetaceae</taxon>
        <taxon>Streptomyces</taxon>
    </lineage>
</organism>
<dbReference type="InterPro" id="IPR037923">
    <property type="entry name" value="HTH-like"/>
</dbReference>
<protein>
    <recommendedName>
        <fullName evidence="5">HTH-type transcriptional regulator RipA</fullName>
    </recommendedName>
    <alternativeName>
        <fullName evidence="6">Repressor of iron proteins A</fullName>
    </alternativeName>
</protein>
<sequence>MSSPRHPAAPRPIVPHPATPHPTEALRQSGTPRPTRAPRPAGASRPAGAFRAPAGRPVRETRSLPVVAAGAVEVSFAIQPYDEVVAHDTTWGEHSHPFHELLWNERGASSAVVGARVWTITPALGLWMPAGTLHSGSAIAGTWFRASFFGFHTTPSLSATPVAVEITPLLRLLLERLCEPGLSASSRQVTEALVLDVLEPSPRELLVQAPTSALLRPIADALRADPGDQRTLSQWAAELAVSARTISRAFAAETGTSFARWVASVRAQHAVALLARGWQVEAVAAEVGYRSASAFGAAFRRTTGLTPGAFQVS</sequence>
<dbReference type="InterPro" id="IPR009057">
    <property type="entry name" value="Homeodomain-like_sf"/>
</dbReference>
<evidence type="ECO:0000256" key="5">
    <source>
        <dbReference type="ARBA" id="ARBA00074140"/>
    </source>
</evidence>
<gene>
    <name evidence="9" type="ORF">HUT08_19645</name>
</gene>
<evidence type="ECO:0000256" key="6">
    <source>
        <dbReference type="ARBA" id="ARBA00079449"/>
    </source>
</evidence>
<evidence type="ECO:0000313" key="9">
    <source>
        <dbReference type="EMBL" id="QKW51381.1"/>
    </source>
</evidence>
<evidence type="ECO:0000313" key="10">
    <source>
        <dbReference type="Proteomes" id="UP000509303"/>
    </source>
</evidence>
<dbReference type="InterPro" id="IPR018062">
    <property type="entry name" value="HTH_AraC-typ_CS"/>
</dbReference>
<keyword evidence="4" id="KW-0804">Transcription</keyword>
<dbReference type="InterPro" id="IPR003313">
    <property type="entry name" value="AraC-bd"/>
</dbReference>
<keyword evidence="3" id="KW-0238">DNA-binding</keyword>
<dbReference type="AlphaFoldDB" id="A0A7H8NAB9"/>
<evidence type="ECO:0000256" key="7">
    <source>
        <dbReference type="SAM" id="MobiDB-lite"/>
    </source>
</evidence>
<evidence type="ECO:0000256" key="4">
    <source>
        <dbReference type="ARBA" id="ARBA00023163"/>
    </source>
</evidence>